<comment type="similarity">
    <text evidence="1">Belongs to the glycosyl hydrolase 13 family.</text>
</comment>
<feature type="compositionally biased region" description="Acidic residues" evidence="3">
    <location>
        <begin position="458"/>
        <end position="467"/>
    </location>
</feature>
<name>A0ABN9TVP6_9DINO</name>
<gene>
    <name evidence="5" type="ORF">PCOR1329_LOCUS42030</name>
</gene>
<evidence type="ECO:0000256" key="2">
    <source>
        <dbReference type="SAM" id="Coils"/>
    </source>
</evidence>
<evidence type="ECO:0000313" key="6">
    <source>
        <dbReference type="Proteomes" id="UP001189429"/>
    </source>
</evidence>
<dbReference type="SMART" id="SM00642">
    <property type="entry name" value="Aamy"/>
    <property type="match status" value="1"/>
</dbReference>
<dbReference type="PANTHER" id="PTHR43447">
    <property type="entry name" value="ALPHA-AMYLASE"/>
    <property type="match status" value="1"/>
</dbReference>
<accession>A0ABN9TVP6</accession>
<evidence type="ECO:0000256" key="3">
    <source>
        <dbReference type="SAM" id="MobiDB-lite"/>
    </source>
</evidence>
<feature type="non-terminal residue" evidence="5">
    <location>
        <position position="812"/>
    </location>
</feature>
<comment type="caution">
    <text evidence="5">The sequence shown here is derived from an EMBL/GenBank/DDBJ whole genome shotgun (WGS) entry which is preliminary data.</text>
</comment>
<reference evidence="5" key="1">
    <citation type="submission" date="2023-10" db="EMBL/GenBank/DDBJ databases">
        <authorList>
            <person name="Chen Y."/>
            <person name="Shah S."/>
            <person name="Dougan E. K."/>
            <person name="Thang M."/>
            <person name="Chan C."/>
        </authorList>
    </citation>
    <scope>NUCLEOTIDE SEQUENCE [LARGE SCALE GENOMIC DNA]</scope>
</reference>
<evidence type="ECO:0000256" key="1">
    <source>
        <dbReference type="ARBA" id="ARBA00008061"/>
    </source>
</evidence>
<sequence>MTVSATASSSCACPCKCPLDLLVERCAAALDGSHSRRVVMAASVVNASDFVLVLFPDCEQLCASARAAREVSTPSDTQQWDDLLLDRRALEEDPATAAEPRRKSVGLVVYVVGDTTATADEEDGPRRGGDGDDCRFHGGLCAQEGLSRQGHSHLITGDSSVQQLIDAQNNTIALLIQELEQLRTVALPNISFSVLQAYVDDKTAAVSAQVTQLQAELARAVEASLSRRLPPKLEEMKSHILDAASLSLQSPLDTLKQELCDSFTTHQRSLGDQCLSAVSAASAKILDTLERKVQALETKFGNVAPQVPWSDRVKGDGPVSLPECQGDHFQVGDLVRPHSLATSALNGLVGCVRGFVGERVQVEFLGIDGCKLIKPAFLVADSGWPAEAAHKKAAPLWLAPAGAGAEHSFSSPTSPLHRCGAAQGASSARKVSFGAAPTGTAPEDDEPKDAVALSGAGEPEDLEDEDVLAPLGMPRQTSSTGMRRSCSRHLVTDELGLLNANMSRTPSMMLIDIAQLDQDCHDHEAELEQLQEQEKERQRLNVLQRRLNSGCLLEAMAEITNFADKSNIVLLQGFNWESWRAGSGDWYGVVESKVGILEEMGVTDIWLPPPSQSVAPQGYLPSRLFDLDGSKYGTQASLEGLITKLHQAGIRAVADIVVNHRCGDKQDSEGRWNQFSSGMTKRQSFVGVMDWGGWAITLGDQFSDGSGQNAPGAYDGKFDAAPDIDHRNKHVQDGISIWLRWLRLQVGFDAWRFDFVKGYSAEFVGQYCKRSNPAWAVGELWGDMAYDESGLKPNQDKHRQDLVNWINATDKR</sequence>
<keyword evidence="6" id="KW-1185">Reference proteome</keyword>
<proteinExistence type="inferred from homology"/>
<dbReference type="InterPro" id="IPR017853">
    <property type="entry name" value="GH"/>
</dbReference>
<evidence type="ECO:0000313" key="5">
    <source>
        <dbReference type="EMBL" id="CAK0849308.1"/>
    </source>
</evidence>
<organism evidence="5 6">
    <name type="scientific">Prorocentrum cordatum</name>
    <dbReference type="NCBI Taxonomy" id="2364126"/>
    <lineage>
        <taxon>Eukaryota</taxon>
        <taxon>Sar</taxon>
        <taxon>Alveolata</taxon>
        <taxon>Dinophyceae</taxon>
        <taxon>Prorocentrales</taxon>
        <taxon>Prorocentraceae</taxon>
        <taxon>Prorocentrum</taxon>
    </lineage>
</organism>
<feature type="coiled-coil region" evidence="2">
    <location>
        <begin position="513"/>
        <end position="543"/>
    </location>
</feature>
<dbReference type="SUPFAM" id="SSF51445">
    <property type="entry name" value="(Trans)glycosidases"/>
    <property type="match status" value="1"/>
</dbReference>
<dbReference type="EMBL" id="CAUYUJ010015050">
    <property type="protein sequence ID" value="CAK0849308.1"/>
    <property type="molecule type" value="Genomic_DNA"/>
</dbReference>
<keyword evidence="2" id="KW-0175">Coiled coil</keyword>
<feature type="domain" description="Glycosyl hydrolase family 13 catalytic" evidence="4">
    <location>
        <begin position="568"/>
        <end position="812"/>
    </location>
</feature>
<feature type="region of interest" description="Disordered" evidence="3">
    <location>
        <begin position="430"/>
        <end position="486"/>
    </location>
</feature>
<dbReference type="InterPro" id="IPR006047">
    <property type="entry name" value="GH13_cat_dom"/>
</dbReference>
<dbReference type="Pfam" id="PF00128">
    <property type="entry name" value="Alpha-amylase"/>
    <property type="match status" value="1"/>
</dbReference>
<dbReference type="Gene3D" id="3.20.20.80">
    <property type="entry name" value="Glycosidases"/>
    <property type="match status" value="1"/>
</dbReference>
<evidence type="ECO:0000259" key="4">
    <source>
        <dbReference type="SMART" id="SM00642"/>
    </source>
</evidence>
<protein>
    <recommendedName>
        <fullName evidence="4">Glycosyl hydrolase family 13 catalytic domain-containing protein</fullName>
    </recommendedName>
</protein>
<dbReference type="Proteomes" id="UP001189429">
    <property type="component" value="Unassembled WGS sequence"/>
</dbReference>